<comment type="caution">
    <text evidence="1">The sequence shown here is derived from an EMBL/GenBank/DDBJ whole genome shotgun (WGS) entry which is preliminary data.</text>
</comment>
<keyword evidence="2" id="KW-1185">Reference proteome</keyword>
<dbReference type="Gene3D" id="3.20.20.70">
    <property type="entry name" value="Aldolase class I"/>
    <property type="match status" value="1"/>
</dbReference>
<dbReference type="Proteomes" id="UP000320791">
    <property type="component" value="Unassembled WGS sequence"/>
</dbReference>
<dbReference type="EMBL" id="VOHM01000046">
    <property type="protein sequence ID" value="TWT17101.1"/>
    <property type="molecule type" value="Genomic_DNA"/>
</dbReference>
<accession>A0A5C5TS21</accession>
<protein>
    <recommendedName>
        <fullName evidence="3">Glycoside-hydrolase family GH114 TIM-barrel domain-containing protein</fullName>
    </recommendedName>
</protein>
<dbReference type="AlphaFoldDB" id="A0A5C5TS21"/>
<reference evidence="1 2" key="1">
    <citation type="submission" date="2019-08" db="EMBL/GenBank/DDBJ databases">
        <authorList>
            <person name="Lei W."/>
        </authorList>
    </citation>
    <scope>NUCLEOTIDE SEQUENCE [LARGE SCALE GENOMIC DNA]</scope>
    <source>
        <strain evidence="1 2">CCUG 58627</strain>
    </source>
</reference>
<gene>
    <name evidence="1" type="ORF">FRX94_12735</name>
</gene>
<dbReference type="InterPro" id="IPR013785">
    <property type="entry name" value="Aldolase_TIM"/>
</dbReference>
<dbReference type="InterPro" id="IPR017853">
    <property type="entry name" value="GH"/>
</dbReference>
<proteinExistence type="predicted"/>
<evidence type="ECO:0000313" key="2">
    <source>
        <dbReference type="Proteomes" id="UP000320791"/>
    </source>
</evidence>
<evidence type="ECO:0000313" key="1">
    <source>
        <dbReference type="EMBL" id="TWT17101.1"/>
    </source>
</evidence>
<dbReference type="SUPFAM" id="SSF51445">
    <property type="entry name" value="(Trans)glycosidases"/>
    <property type="match status" value="1"/>
</dbReference>
<sequence length="353" mass="38474">MCAVSLHANPKPRPRLGWIRYAGPLTEEEIAQAAGRFRVVILQPWENQHAHRFREADPDITVLAYKCLSSVRVYETGPVFSSGIAPAQAAQLDSNVAVPEWEGYPGHIQQKVWDPKYRRAWVDTVTAELVASDFDGVMADNDVFDDYYGHGLDMERVRAGLDALVAEAGASISKHGLLLVPNIAESRVEPGRWARHARYGGGYEECWLGWGTAGDGWLSVADCLAQVAEMDQEGLIIARVPGTGAPADPYLEFALAAAWVFLPERDIAVTATAHDGYHDMPLRPDIDLGKPLSDVASFPAAGLFSRRLQHGLAVVNLGEREATFGYQGELVTLPAHSGRIFHTPPASGEESLV</sequence>
<dbReference type="OrthoDB" id="3248299at2"/>
<name>A0A5C5TS21_9CORY</name>
<organism evidence="1 2">
    <name type="scientific">Corynebacterium canis</name>
    <dbReference type="NCBI Taxonomy" id="679663"/>
    <lineage>
        <taxon>Bacteria</taxon>
        <taxon>Bacillati</taxon>
        <taxon>Actinomycetota</taxon>
        <taxon>Actinomycetes</taxon>
        <taxon>Mycobacteriales</taxon>
        <taxon>Corynebacteriaceae</taxon>
        <taxon>Corynebacterium</taxon>
    </lineage>
</organism>
<dbReference type="InterPro" id="IPR029455">
    <property type="entry name" value="GHL15"/>
</dbReference>
<dbReference type="Pfam" id="PF14885">
    <property type="entry name" value="GHL15"/>
    <property type="match status" value="1"/>
</dbReference>
<evidence type="ECO:0008006" key="3">
    <source>
        <dbReference type="Google" id="ProtNLM"/>
    </source>
</evidence>